<evidence type="ECO:0000313" key="5">
    <source>
        <dbReference type="Proteomes" id="UP000016931"/>
    </source>
</evidence>
<comment type="similarity">
    <text evidence="1">Belongs to the short-chain dehydrogenases/reductases (SDR) family.</text>
</comment>
<dbReference type="PANTHER" id="PTHR42760">
    <property type="entry name" value="SHORT-CHAIN DEHYDROGENASES/REDUCTASES FAMILY MEMBER"/>
    <property type="match status" value="1"/>
</dbReference>
<dbReference type="GeneID" id="27903995"/>
<dbReference type="eggNOG" id="KOG0725">
    <property type="taxonomic scope" value="Eukaryota"/>
</dbReference>
<evidence type="ECO:0000256" key="3">
    <source>
        <dbReference type="ARBA" id="ARBA00023002"/>
    </source>
</evidence>
<dbReference type="AlphaFoldDB" id="N1QG41"/>
<protein>
    <submittedName>
        <fullName evidence="4">Short-chain dehydrogenase/reductase</fullName>
    </submittedName>
</protein>
<dbReference type="RefSeq" id="XP_016757639.1">
    <property type="nucleotide sequence ID" value="XM_016906858.1"/>
</dbReference>
<organism evidence="4 5">
    <name type="scientific">Sphaerulina musiva (strain SO2202)</name>
    <name type="common">Poplar stem canker fungus</name>
    <name type="synonym">Septoria musiva</name>
    <dbReference type="NCBI Taxonomy" id="692275"/>
    <lineage>
        <taxon>Eukaryota</taxon>
        <taxon>Fungi</taxon>
        <taxon>Dikarya</taxon>
        <taxon>Ascomycota</taxon>
        <taxon>Pezizomycotina</taxon>
        <taxon>Dothideomycetes</taxon>
        <taxon>Dothideomycetidae</taxon>
        <taxon>Mycosphaerellales</taxon>
        <taxon>Mycosphaerellaceae</taxon>
        <taxon>Sphaerulina</taxon>
    </lineage>
</organism>
<sequence>MYLATTSSCKSPRLSSPLVLNYCSQDRNPSGIHNKMYMGLEKKVVLITGGTKGIGRSIVRAFLKEGATVHFCSRTASDVQAANETYRKDYPDSKAIGAVVDVTNKDKLTQWVNSTAQESSKIHIVIANVSSLSIEDSVENWHTAFQTDLMGTYHLIQAALPHLEKSRGNIVTISSVSGRDVDFTAPGPYPIMKAGLIHYTAGLAHTLASKGVRANTVSPGNIYIEDGAWGNIEKKAPELFASQMALNPMGRMGKPEEVADACVFLASERASFISGTNLVVDGSLCTGTQF</sequence>
<reference evidence="4 5" key="1">
    <citation type="journal article" date="2012" name="PLoS Pathog.">
        <title>Diverse lifestyles and strategies of plant pathogenesis encoded in the genomes of eighteen Dothideomycetes fungi.</title>
        <authorList>
            <person name="Ohm R.A."/>
            <person name="Feau N."/>
            <person name="Henrissat B."/>
            <person name="Schoch C.L."/>
            <person name="Horwitz B.A."/>
            <person name="Barry K.W."/>
            <person name="Condon B.J."/>
            <person name="Copeland A.C."/>
            <person name="Dhillon B."/>
            <person name="Glaser F."/>
            <person name="Hesse C.N."/>
            <person name="Kosti I."/>
            <person name="LaButti K."/>
            <person name="Lindquist E.A."/>
            <person name="Lucas S."/>
            <person name="Salamov A.A."/>
            <person name="Bradshaw R.E."/>
            <person name="Ciuffetti L."/>
            <person name="Hamelin R.C."/>
            <person name="Kema G.H.J."/>
            <person name="Lawrence C."/>
            <person name="Scott J.A."/>
            <person name="Spatafora J.W."/>
            <person name="Turgeon B.G."/>
            <person name="de Wit P.J.G.M."/>
            <person name="Zhong S."/>
            <person name="Goodwin S.B."/>
            <person name="Grigoriev I.V."/>
        </authorList>
    </citation>
    <scope>NUCLEOTIDE SEQUENCE [LARGE SCALE GENOMIC DNA]</scope>
    <source>
        <strain evidence="4 5">SO2202</strain>
    </source>
</reference>
<dbReference type="InterPro" id="IPR002347">
    <property type="entry name" value="SDR_fam"/>
</dbReference>
<dbReference type="STRING" id="692275.N1QG41"/>
<dbReference type="FunFam" id="3.40.50.720:FF:000084">
    <property type="entry name" value="Short-chain dehydrogenase reductase"/>
    <property type="match status" value="1"/>
</dbReference>
<accession>N1QG41</accession>
<dbReference type="SUPFAM" id="SSF51735">
    <property type="entry name" value="NAD(P)-binding Rossmann-fold domains"/>
    <property type="match status" value="1"/>
</dbReference>
<proteinExistence type="inferred from homology"/>
<dbReference type="PANTHER" id="PTHR42760:SF133">
    <property type="entry name" value="3-OXOACYL-[ACYL-CARRIER-PROTEIN] REDUCTASE"/>
    <property type="match status" value="1"/>
</dbReference>
<dbReference type="Pfam" id="PF13561">
    <property type="entry name" value="adh_short_C2"/>
    <property type="match status" value="1"/>
</dbReference>
<dbReference type="OrthoDB" id="47007at2759"/>
<gene>
    <name evidence="4" type="ORF">SEPMUDRAFT_151503</name>
</gene>
<dbReference type="OMA" id="AKDFGRW"/>
<dbReference type="HOGENOM" id="CLU_010194_1_2_1"/>
<dbReference type="PRINTS" id="PR00081">
    <property type="entry name" value="GDHRDH"/>
</dbReference>
<evidence type="ECO:0000256" key="2">
    <source>
        <dbReference type="ARBA" id="ARBA00022857"/>
    </source>
</evidence>
<dbReference type="InterPro" id="IPR036291">
    <property type="entry name" value="NAD(P)-bd_dom_sf"/>
</dbReference>
<keyword evidence="2" id="KW-0521">NADP</keyword>
<evidence type="ECO:0000313" key="4">
    <source>
        <dbReference type="EMBL" id="EMF09518.1"/>
    </source>
</evidence>
<evidence type="ECO:0000256" key="1">
    <source>
        <dbReference type="ARBA" id="ARBA00006484"/>
    </source>
</evidence>
<dbReference type="CDD" id="cd05233">
    <property type="entry name" value="SDR_c"/>
    <property type="match status" value="1"/>
</dbReference>
<dbReference type="EMBL" id="KB456269">
    <property type="protein sequence ID" value="EMF09518.1"/>
    <property type="molecule type" value="Genomic_DNA"/>
</dbReference>
<name>N1QG41_SPHMS</name>
<dbReference type="GO" id="GO:0016616">
    <property type="term" value="F:oxidoreductase activity, acting on the CH-OH group of donors, NAD or NADP as acceptor"/>
    <property type="evidence" value="ECO:0007669"/>
    <property type="project" value="TreeGrafter"/>
</dbReference>
<keyword evidence="3" id="KW-0560">Oxidoreductase</keyword>
<keyword evidence="5" id="KW-1185">Reference proteome</keyword>
<dbReference type="Gene3D" id="3.40.50.720">
    <property type="entry name" value="NAD(P)-binding Rossmann-like Domain"/>
    <property type="match status" value="1"/>
</dbReference>
<dbReference type="Proteomes" id="UP000016931">
    <property type="component" value="Unassembled WGS sequence"/>
</dbReference>